<feature type="transmembrane region" description="Helical" evidence="1">
    <location>
        <begin position="12"/>
        <end position="32"/>
    </location>
</feature>
<evidence type="ECO:0000313" key="2">
    <source>
        <dbReference type="EMBL" id="SHH85737.1"/>
    </source>
</evidence>
<keyword evidence="1" id="KW-0812">Transmembrane</keyword>
<protein>
    <submittedName>
        <fullName evidence="2">Uncharacterized protein</fullName>
    </submittedName>
</protein>
<dbReference type="AlphaFoldDB" id="A0A1M5WE90"/>
<gene>
    <name evidence="2" type="ORF">SAMN02745135_02432</name>
</gene>
<dbReference type="EMBL" id="FQXO01000103">
    <property type="protein sequence ID" value="SHH85737.1"/>
    <property type="molecule type" value="Genomic_DNA"/>
</dbReference>
<keyword evidence="3" id="KW-1185">Reference proteome</keyword>
<organism evidence="2 3">
    <name type="scientific">Caloranaerobacter azorensis DSM 13643</name>
    <dbReference type="NCBI Taxonomy" id="1121264"/>
    <lineage>
        <taxon>Bacteria</taxon>
        <taxon>Bacillati</taxon>
        <taxon>Bacillota</taxon>
        <taxon>Tissierellia</taxon>
        <taxon>Tissierellales</taxon>
        <taxon>Thermohalobacteraceae</taxon>
        <taxon>Caloranaerobacter</taxon>
    </lineage>
</organism>
<feature type="transmembrane region" description="Helical" evidence="1">
    <location>
        <begin position="78"/>
        <end position="96"/>
    </location>
</feature>
<sequence length="105" mass="12347">MFDKIMNMLNKIVNILKRILLIIYVIVIYKVGVYHVPVRTVWGQNNIFDLRYVPIWELVDKKPMGLNVVRYELCVSRAVYQIGLITLIAIALYFALEEISKLFEN</sequence>
<evidence type="ECO:0000313" key="3">
    <source>
        <dbReference type="Proteomes" id="UP000183967"/>
    </source>
</evidence>
<dbReference type="OrthoDB" id="2738698at2"/>
<proteinExistence type="predicted"/>
<keyword evidence="1" id="KW-0472">Membrane</keyword>
<name>A0A1M5WE90_9FIRM</name>
<reference evidence="3" key="1">
    <citation type="submission" date="2016-11" db="EMBL/GenBank/DDBJ databases">
        <authorList>
            <person name="Varghese N."/>
            <person name="Submissions S."/>
        </authorList>
    </citation>
    <scope>NUCLEOTIDE SEQUENCE [LARGE SCALE GENOMIC DNA]</scope>
    <source>
        <strain evidence="3">DSM 13643</strain>
    </source>
</reference>
<evidence type="ECO:0000256" key="1">
    <source>
        <dbReference type="SAM" id="Phobius"/>
    </source>
</evidence>
<dbReference type="RefSeq" id="WP_083599619.1">
    <property type="nucleotide sequence ID" value="NZ_FQXO01000103.1"/>
</dbReference>
<keyword evidence="1" id="KW-1133">Transmembrane helix</keyword>
<accession>A0A1M5WE90</accession>
<dbReference type="Proteomes" id="UP000183967">
    <property type="component" value="Unassembled WGS sequence"/>
</dbReference>